<organism evidence="2 3">
    <name type="scientific">Sistotremastrum niveocremeum HHB9708</name>
    <dbReference type="NCBI Taxonomy" id="1314777"/>
    <lineage>
        <taxon>Eukaryota</taxon>
        <taxon>Fungi</taxon>
        <taxon>Dikarya</taxon>
        <taxon>Basidiomycota</taxon>
        <taxon>Agaricomycotina</taxon>
        <taxon>Agaricomycetes</taxon>
        <taxon>Sistotremastrales</taxon>
        <taxon>Sistotremastraceae</taxon>
        <taxon>Sertulicium</taxon>
        <taxon>Sertulicium niveocremeum</taxon>
    </lineage>
</organism>
<proteinExistence type="predicted"/>
<dbReference type="AlphaFoldDB" id="A0A164RI09"/>
<reference evidence="2 3" key="1">
    <citation type="journal article" date="2016" name="Mol. Biol. Evol.">
        <title>Comparative Genomics of Early-Diverging Mushroom-Forming Fungi Provides Insights into the Origins of Lignocellulose Decay Capabilities.</title>
        <authorList>
            <person name="Nagy L.G."/>
            <person name="Riley R."/>
            <person name="Tritt A."/>
            <person name="Adam C."/>
            <person name="Daum C."/>
            <person name="Floudas D."/>
            <person name="Sun H."/>
            <person name="Yadav J.S."/>
            <person name="Pangilinan J."/>
            <person name="Larsson K.H."/>
            <person name="Matsuura K."/>
            <person name="Barry K."/>
            <person name="Labutti K."/>
            <person name="Kuo R."/>
            <person name="Ohm R.A."/>
            <person name="Bhattacharya S.S."/>
            <person name="Shirouzu T."/>
            <person name="Yoshinaga Y."/>
            <person name="Martin F.M."/>
            <person name="Grigoriev I.V."/>
            <person name="Hibbett D.S."/>
        </authorList>
    </citation>
    <scope>NUCLEOTIDE SEQUENCE [LARGE SCALE GENOMIC DNA]</scope>
    <source>
        <strain evidence="2 3">HHB9708</strain>
    </source>
</reference>
<name>A0A164RI09_9AGAM</name>
<feature type="region of interest" description="Disordered" evidence="1">
    <location>
        <begin position="163"/>
        <end position="183"/>
    </location>
</feature>
<dbReference type="EMBL" id="KV419420">
    <property type="protein sequence ID" value="KZS90576.1"/>
    <property type="molecule type" value="Genomic_DNA"/>
</dbReference>
<evidence type="ECO:0000256" key="1">
    <source>
        <dbReference type="SAM" id="MobiDB-lite"/>
    </source>
</evidence>
<evidence type="ECO:0000313" key="3">
    <source>
        <dbReference type="Proteomes" id="UP000076722"/>
    </source>
</evidence>
<evidence type="ECO:0000313" key="2">
    <source>
        <dbReference type="EMBL" id="KZS90576.1"/>
    </source>
</evidence>
<sequence>MSNIRRIVDGMVDLDLGEDLTRLIESRKEFTSEMQSFQDPLYLTFVNHPTSSEDADLIAANYSEWNIEMGCNEGPFALRVGPQDRLNSATVIYEATLVDFLNGTTPFLSDSHMIVVRTYAEEFKQEILDALQRLHDLKRRIWLCQASDSRNPQQRLASIIPGAPIFDTGKSPHLDSNRTNNLS</sequence>
<gene>
    <name evidence="2" type="ORF">SISNIDRAFT_488152</name>
</gene>
<keyword evidence="3" id="KW-1185">Reference proteome</keyword>
<dbReference type="Proteomes" id="UP000076722">
    <property type="component" value="Unassembled WGS sequence"/>
</dbReference>
<accession>A0A164RI09</accession>
<protein>
    <submittedName>
        <fullName evidence="2">Uncharacterized protein</fullName>
    </submittedName>
</protein>